<feature type="compositionally biased region" description="Basic and acidic residues" evidence="6">
    <location>
        <begin position="693"/>
        <end position="702"/>
    </location>
</feature>
<protein>
    <submittedName>
        <fullName evidence="10">Acyl-CoA dehydrogenase</fullName>
        <ecNumber evidence="10">1.3.99.-</ecNumber>
    </submittedName>
</protein>
<comment type="cofactor">
    <cofactor evidence="1">
        <name>FAD</name>
        <dbReference type="ChEBI" id="CHEBI:57692"/>
    </cofactor>
</comment>
<proteinExistence type="inferred from homology"/>
<evidence type="ECO:0000259" key="9">
    <source>
        <dbReference type="Pfam" id="PF02771"/>
    </source>
</evidence>
<name>D5HA10_SALRM</name>
<accession>D5HA10</accession>
<comment type="similarity">
    <text evidence="2">Belongs to the acyl-CoA dehydrogenase family.</text>
</comment>
<dbReference type="Proteomes" id="UP000000933">
    <property type="component" value="Chromosome"/>
</dbReference>
<feature type="region of interest" description="Disordered" evidence="6">
    <location>
        <begin position="693"/>
        <end position="786"/>
    </location>
</feature>
<dbReference type="Pfam" id="PF00441">
    <property type="entry name" value="Acyl-CoA_dh_1"/>
    <property type="match status" value="1"/>
</dbReference>
<dbReference type="GO" id="GO:0050660">
    <property type="term" value="F:flavin adenine dinucleotide binding"/>
    <property type="evidence" value="ECO:0007669"/>
    <property type="project" value="InterPro"/>
</dbReference>
<dbReference type="KEGG" id="srm:SRM_01944"/>
<dbReference type="SUPFAM" id="SSF47203">
    <property type="entry name" value="Acyl-CoA dehydrogenase C-terminal domain-like"/>
    <property type="match status" value="1"/>
</dbReference>
<dbReference type="HOGENOM" id="CLU_018204_11_1_10"/>
<reference evidence="10 11" key="1">
    <citation type="journal article" date="2010" name="ISME J.">
        <title>Fine-scale evolution: genomic, phenotypic and ecological differentiation in two coexisting Salinibacter ruber strains.</title>
        <authorList>
            <person name="Pena A."/>
            <person name="Teeling H."/>
            <person name="Huerta-Cepas J."/>
            <person name="Santos F."/>
            <person name="Yarza P."/>
            <person name="Brito-Echeverria J."/>
            <person name="Lucio M."/>
            <person name="Schmitt-Kopplin P."/>
            <person name="Meseguer I."/>
            <person name="Schenowitz C."/>
            <person name="Dossat C."/>
            <person name="Barbe V."/>
            <person name="Dopazo J."/>
            <person name="Rossello-Mora R."/>
            <person name="Schuler M."/>
            <person name="Glockner F.O."/>
            <person name="Amann R."/>
            <person name="Gabaldon T."/>
            <person name="Anton J."/>
        </authorList>
    </citation>
    <scope>NUCLEOTIDE SEQUENCE [LARGE SCALE GENOMIC DNA]</scope>
    <source>
        <strain evidence="10 11">M8</strain>
    </source>
</reference>
<dbReference type="GO" id="GO:0003995">
    <property type="term" value="F:acyl-CoA dehydrogenase activity"/>
    <property type="evidence" value="ECO:0007669"/>
    <property type="project" value="InterPro"/>
</dbReference>
<evidence type="ECO:0000256" key="1">
    <source>
        <dbReference type="ARBA" id="ARBA00001974"/>
    </source>
</evidence>
<sequence>MVGRTQPPVRSKKALRIPIGESLWKEPNANRQLPVLEPDGSPFKAPLRHDGGSGNVASDSRWVSLADARRRPSRLAHKPLRPTMADQGLSDIKGVSEEDQKMIENIETMMGPEPEDMGFIKNAFWGRLRDDLLFPYPQEGDEERERCDALLEELEAYLENEHPRVEIDQEQYIPEWVIDRLFDMGVMGMIIPEEYGGLGLGVTSYNRVLEMIGRYCASTAVMVSAHQSIGCKAIVMFGTEEQKEKYLPLVAREELSAFCLSEPNVGSDAAAQESFSVKTDDGDYILNGEKKWSTSGAMSGLCTVMCKNMVPNPETGELEQQGVNALIVTPDMDGVEVFEKNRAKTGIRGTWQARFRFNDVRVPEENVLHEEGAGLKVALSCLNYGRCTLSAGVTGAAKAARDQGIKWAQTRYQFERPLADFELVKQKIARMSAVTYAMDAMLYMMTGLLDQGEDDIMVETAITKVFCSDFGWNVIDEALQVMGGEGYMTEHELERAWRDNRIHGIVEGSNEVMQSFIFAYGGKQLAEKMVSIQEALLWDSDESIGDNLSRILTAATTPAVIKKALPMGAQLFLGLKPRAPEINGVHPALQEQADTLASLVQKHSHYFKLVSKWEREDVVKHQAQQARVADNAIYLFALASSLSKMDDQLRSGEFGPEFERDRAAFEYLFEWFRRKIHRNFGRMRDNADESMRDAAEAARAHSDTLPNDDFYIHEGSPLGRDAGKEHPQEHIPQFEGEGEDPRAVDREPGDTDDLDLDEMVDDMTEPVDRGDGAPEESTAAPNPEDN</sequence>
<dbReference type="Pfam" id="PF02771">
    <property type="entry name" value="Acyl-CoA_dh_N"/>
    <property type="match status" value="1"/>
</dbReference>
<feature type="compositionally biased region" description="Acidic residues" evidence="6">
    <location>
        <begin position="750"/>
        <end position="765"/>
    </location>
</feature>
<feature type="compositionally biased region" description="Basic and acidic residues" evidence="6">
    <location>
        <begin position="739"/>
        <end position="749"/>
    </location>
</feature>
<dbReference type="InterPro" id="IPR009075">
    <property type="entry name" value="AcylCo_DH/oxidase_C"/>
</dbReference>
<dbReference type="AlphaFoldDB" id="D5HA10"/>
<dbReference type="EMBL" id="FP565814">
    <property type="protein sequence ID" value="CBH24865.1"/>
    <property type="molecule type" value="Genomic_DNA"/>
</dbReference>
<dbReference type="Gene3D" id="2.40.110.10">
    <property type="entry name" value="Butyryl-CoA Dehydrogenase, subunit A, domain 2"/>
    <property type="match status" value="1"/>
</dbReference>
<dbReference type="Gene3D" id="1.10.540.10">
    <property type="entry name" value="Acyl-CoA dehydrogenase/oxidase, N-terminal domain"/>
    <property type="match status" value="1"/>
</dbReference>
<dbReference type="Gene3D" id="1.20.140.10">
    <property type="entry name" value="Butyryl-CoA Dehydrogenase, subunit A, domain 3"/>
    <property type="match status" value="2"/>
</dbReference>
<gene>
    <name evidence="10" type="primary">mmgC</name>
    <name evidence="10" type="ordered locus">SRM_01944</name>
</gene>
<evidence type="ECO:0000256" key="4">
    <source>
        <dbReference type="ARBA" id="ARBA00022827"/>
    </source>
</evidence>
<evidence type="ECO:0000259" key="7">
    <source>
        <dbReference type="Pfam" id="PF00441"/>
    </source>
</evidence>
<evidence type="ECO:0000256" key="6">
    <source>
        <dbReference type="SAM" id="MobiDB-lite"/>
    </source>
</evidence>
<dbReference type="FunFam" id="1.10.540.10:FF:000001">
    <property type="entry name" value="Very long-chain-specific acyl-CoA dehydrogenase, mitochondrial"/>
    <property type="match status" value="1"/>
</dbReference>
<evidence type="ECO:0000256" key="3">
    <source>
        <dbReference type="ARBA" id="ARBA00022630"/>
    </source>
</evidence>
<dbReference type="InterPro" id="IPR013786">
    <property type="entry name" value="AcylCoA_DH/ox_N"/>
</dbReference>
<feature type="domain" description="Acyl-CoA dehydrogenase/oxidase C-terminal" evidence="7">
    <location>
        <begin position="372"/>
        <end position="517"/>
    </location>
</feature>
<dbReference type="InterPro" id="IPR006089">
    <property type="entry name" value="Acyl-CoA_DH_CS"/>
</dbReference>
<feature type="domain" description="Acyl-CoA dehydrogenase/oxidase N-terminal" evidence="9">
    <location>
        <begin position="148"/>
        <end position="254"/>
    </location>
</feature>
<dbReference type="InterPro" id="IPR037069">
    <property type="entry name" value="AcylCoA_DH/ox_N_sf"/>
</dbReference>
<dbReference type="Pfam" id="PF02770">
    <property type="entry name" value="Acyl-CoA_dh_M"/>
    <property type="match status" value="1"/>
</dbReference>
<reference evidence="11" key="2">
    <citation type="submission" date="2010-04" db="EMBL/GenBank/DDBJ databases">
        <title>Genome sequence of Salinibacter ruber M8.</title>
        <authorList>
            <consortium name="Genoscope"/>
        </authorList>
    </citation>
    <scope>NUCLEOTIDE SEQUENCE [LARGE SCALE GENOMIC DNA]</scope>
    <source>
        <strain evidence="11">M8</strain>
    </source>
</reference>
<organism evidence="10 11">
    <name type="scientific">Salinibacter ruber (strain M8)</name>
    <dbReference type="NCBI Taxonomy" id="761659"/>
    <lineage>
        <taxon>Bacteria</taxon>
        <taxon>Pseudomonadati</taxon>
        <taxon>Rhodothermota</taxon>
        <taxon>Rhodothermia</taxon>
        <taxon>Rhodothermales</taxon>
        <taxon>Salinibacteraceae</taxon>
        <taxon>Salinibacter</taxon>
    </lineage>
</organism>
<evidence type="ECO:0000259" key="8">
    <source>
        <dbReference type="Pfam" id="PF02770"/>
    </source>
</evidence>
<dbReference type="InterPro" id="IPR036250">
    <property type="entry name" value="AcylCo_DH-like_C"/>
</dbReference>
<evidence type="ECO:0000256" key="5">
    <source>
        <dbReference type="ARBA" id="ARBA00023002"/>
    </source>
</evidence>
<dbReference type="InterPro" id="IPR006091">
    <property type="entry name" value="Acyl-CoA_Oxase/DH_mid-dom"/>
</dbReference>
<feature type="domain" description="Acyl-CoA oxidase/dehydrogenase middle" evidence="8">
    <location>
        <begin position="257"/>
        <end position="360"/>
    </location>
</feature>
<dbReference type="PANTHER" id="PTHR43884">
    <property type="entry name" value="ACYL-COA DEHYDROGENASE"/>
    <property type="match status" value="1"/>
</dbReference>
<evidence type="ECO:0000313" key="10">
    <source>
        <dbReference type="EMBL" id="CBH24865.1"/>
    </source>
</evidence>
<evidence type="ECO:0000313" key="11">
    <source>
        <dbReference type="Proteomes" id="UP000000933"/>
    </source>
</evidence>
<dbReference type="EC" id="1.3.99.-" evidence="10"/>
<keyword evidence="3" id="KW-0285">Flavoprotein</keyword>
<dbReference type="PANTHER" id="PTHR43884:SF9">
    <property type="entry name" value="COMPLEX I ASSEMBLY FACTOR ACAD9, MITOCHONDRIAL"/>
    <property type="match status" value="1"/>
</dbReference>
<keyword evidence="5 10" id="KW-0560">Oxidoreductase</keyword>
<evidence type="ECO:0000256" key="2">
    <source>
        <dbReference type="ARBA" id="ARBA00009347"/>
    </source>
</evidence>
<feature type="region of interest" description="Disordered" evidence="6">
    <location>
        <begin position="21"/>
        <end position="58"/>
    </location>
</feature>
<dbReference type="PROSITE" id="PS00073">
    <property type="entry name" value="ACYL_COA_DH_2"/>
    <property type="match status" value="1"/>
</dbReference>
<keyword evidence="4" id="KW-0274">FAD</keyword>
<dbReference type="InterPro" id="IPR009100">
    <property type="entry name" value="AcylCoA_DH/oxidase_NM_dom_sf"/>
</dbReference>
<dbReference type="InterPro" id="IPR046373">
    <property type="entry name" value="Acyl-CoA_Oxase/DH_mid-dom_sf"/>
</dbReference>
<dbReference type="SUPFAM" id="SSF56645">
    <property type="entry name" value="Acyl-CoA dehydrogenase NM domain-like"/>
    <property type="match status" value="1"/>
</dbReference>